<protein>
    <submittedName>
        <fullName evidence="1">Uncharacterized protein</fullName>
    </submittedName>
</protein>
<accession>A0A5B7FSD7</accession>
<comment type="caution">
    <text evidence="1">The sequence shown here is derived from an EMBL/GenBank/DDBJ whole genome shotgun (WGS) entry which is preliminary data.</text>
</comment>
<evidence type="ECO:0000313" key="2">
    <source>
        <dbReference type="Proteomes" id="UP000324222"/>
    </source>
</evidence>
<sequence>MKSLEIPASLHSALFSSGLQFSDHSETSATDDKPLSHCHIRSQPPLIWQEKRERLRHTRINNPCSRLISENLIPSTVPSVPAGVRWSRR</sequence>
<dbReference type="AlphaFoldDB" id="A0A5B7FSD7"/>
<gene>
    <name evidence="1" type="ORF">E2C01_041627</name>
</gene>
<organism evidence="1 2">
    <name type="scientific">Portunus trituberculatus</name>
    <name type="common">Swimming crab</name>
    <name type="synonym">Neptunus trituberculatus</name>
    <dbReference type="NCBI Taxonomy" id="210409"/>
    <lineage>
        <taxon>Eukaryota</taxon>
        <taxon>Metazoa</taxon>
        <taxon>Ecdysozoa</taxon>
        <taxon>Arthropoda</taxon>
        <taxon>Crustacea</taxon>
        <taxon>Multicrustacea</taxon>
        <taxon>Malacostraca</taxon>
        <taxon>Eumalacostraca</taxon>
        <taxon>Eucarida</taxon>
        <taxon>Decapoda</taxon>
        <taxon>Pleocyemata</taxon>
        <taxon>Brachyura</taxon>
        <taxon>Eubrachyura</taxon>
        <taxon>Portunoidea</taxon>
        <taxon>Portunidae</taxon>
        <taxon>Portuninae</taxon>
        <taxon>Portunus</taxon>
    </lineage>
</organism>
<name>A0A5B7FSD7_PORTR</name>
<evidence type="ECO:0000313" key="1">
    <source>
        <dbReference type="EMBL" id="MPC47868.1"/>
    </source>
</evidence>
<dbReference type="EMBL" id="VSRR010007970">
    <property type="protein sequence ID" value="MPC47868.1"/>
    <property type="molecule type" value="Genomic_DNA"/>
</dbReference>
<keyword evidence="2" id="KW-1185">Reference proteome</keyword>
<proteinExistence type="predicted"/>
<reference evidence="1 2" key="1">
    <citation type="submission" date="2019-05" db="EMBL/GenBank/DDBJ databases">
        <title>Another draft genome of Portunus trituberculatus and its Hox gene families provides insights of decapod evolution.</title>
        <authorList>
            <person name="Jeong J.-H."/>
            <person name="Song I."/>
            <person name="Kim S."/>
            <person name="Choi T."/>
            <person name="Kim D."/>
            <person name="Ryu S."/>
            <person name="Kim W."/>
        </authorList>
    </citation>
    <scope>NUCLEOTIDE SEQUENCE [LARGE SCALE GENOMIC DNA]</scope>
    <source>
        <tissue evidence="1">Muscle</tissue>
    </source>
</reference>
<dbReference type="Proteomes" id="UP000324222">
    <property type="component" value="Unassembled WGS sequence"/>
</dbReference>